<protein>
    <submittedName>
        <fullName evidence="2">Amidohydrolase</fullName>
        <ecNumber evidence="2">3.5.-.-</ecNumber>
    </submittedName>
</protein>
<dbReference type="InterPro" id="IPR033932">
    <property type="entry name" value="YtcJ-like"/>
</dbReference>
<dbReference type="SUPFAM" id="SSF51556">
    <property type="entry name" value="Metallo-dependent hydrolases"/>
    <property type="match status" value="1"/>
</dbReference>
<dbReference type="RefSeq" id="WP_205119960.1">
    <property type="nucleotide sequence ID" value="NZ_JAFBCM010000001.1"/>
</dbReference>
<dbReference type="Gene3D" id="3.10.310.70">
    <property type="match status" value="1"/>
</dbReference>
<dbReference type="Pfam" id="PF07969">
    <property type="entry name" value="Amidohydro_3"/>
    <property type="match status" value="1"/>
</dbReference>
<dbReference type="PANTHER" id="PTHR22642">
    <property type="entry name" value="IMIDAZOLONEPROPIONASE"/>
    <property type="match status" value="1"/>
</dbReference>
<dbReference type="PANTHER" id="PTHR22642:SF2">
    <property type="entry name" value="PROTEIN LONG AFTER FAR-RED 3"/>
    <property type="match status" value="1"/>
</dbReference>
<reference evidence="3" key="1">
    <citation type="journal article" date="2019" name="Int. J. Syst. Evol. Microbiol.">
        <title>The Global Catalogue of Microorganisms (GCM) 10K type strain sequencing project: providing services to taxonomists for standard genome sequencing and annotation.</title>
        <authorList>
            <consortium name="The Broad Institute Genomics Platform"/>
            <consortium name="The Broad Institute Genome Sequencing Center for Infectious Disease"/>
            <person name="Wu L."/>
            <person name="Ma J."/>
        </authorList>
    </citation>
    <scope>NUCLEOTIDE SEQUENCE [LARGE SCALE GENOMIC DNA]</scope>
    <source>
        <strain evidence="3">CGMCC 4.7241</strain>
    </source>
</reference>
<accession>A0ABV7YDR8</accession>
<dbReference type="InterPro" id="IPR011059">
    <property type="entry name" value="Metal-dep_hydrolase_composite"/>
</dbReference>
<dbReference type="SUPFAM" id="SSF51338">
    <property type="entry name" value="Composite domain of metallo-dependent hydrolases"/>
    <property type="match status" value="1"/>
</dbReference>
<feature type="domain" description="Amidohydrolase 3" evidence="1">
    <location>
        <begin position="43"/>
        <end position="502"/>
    </location>
</feature>
<dbReference type="Gene3D" id="3.20.20.140">
    <property type="entry name" value="Metal-dependent hydrolases"/>
    <property type="match status" value="1"/>
</dbReference>
<keyword evidence="2" id="KW-0378">Hydrolase</keyword>
<name>A0ABV7YDR8_9ACTN</name>
<proteinExistence type="predicted"/>
<dbReference type="Proteomes" id="UP001595699">
    <property type="component" value="Unassembled WGS sequence"/>
</dbReference>
<dbReference type="EC" id="3.5.-.-" evidence="2"/>
<gene>
    <name evidence="2" type="ORF">ACFOUW_19065</name>
</gene>
<dbReference type="InterPro" id="IPR013108">
    <property type="entry name" value="Amidohydro_3"/>
</dbReference>
<evidence type="ECO:0000313" key="2">
    <source>
        <dbReference type="EMBL" id="MFC3762949.1"/>
    </source>
</evidence>
<organism evidence="2 3">
    <name type="scientific">Tenggerimyces flavus</name>
    <dbReference type="NCBI Taxonomy" id="1708749"/>
    <lineage>
        <taxon>Bacteria</taxon>
        <taxon>Bacillati</taxon>
        <taxon>Actinomycetota</taxon>
        <taxon>Actinomycetes</taxon>
        <taxon>Propionibacteriales</taxon>
        <taxon>Nocardioidaceae</taxon>
        <taxon>Tenggerimyces</taxon>
    </lineage>
</organism>
<keyword evidence="3" id="KW-1185">Reference proteome</keyword>
<dbReference type="CDD" id="cd01300">
    <property type="entry name" value="YtcJ_like"/>
    <property type="match status" value="1"/>
</dbReference>
<dbReference type="Gene3D" id="2.30.40.10">
    <property type="entry name" value="Urease, subunit C, domain 1"/>
    <property type="match status" value="1"/>
</dbReference>
<comment type="caution">
    <text evidence="2">The sequence shown here is derived from an EMBL/GenBank/DDBJ whole genome shotgun (WGS) entry which is preliminary data.</text>
</comment>
<dbReference type="EMBL" id="JBHRZH010000017">
    <property type="protein sequence ID" value="MFC3762949.1"/>
    <property type="molecule type" value="Genomic_DNA"/>
</dbReference>
<evidence type="ECO:0000313" key="3">
    <source>
        <dbReference type="Proteomes" id="UP001595699"/>
    </source>
</evidence>
<dbReference type="GO" id="GO:0016787">
    <property type="term" value="F:hydrolase activity"/>
    <property type="evidence" value="ECO:0007669"/>
    <property type="project" value="UniProtKB-KW"/>
</dbReference>
<sequence>MRTLLRNAALSPFGTAMLIDGDRVGWVGDDAEASRYVDQADTVLDVGGRLVTPAFVDAHVHLSQTGVRLRSVDLAVATRASDVLDAIAERARTQDVGVLLGFNWDETTWSDRTLPTAAELDRAAPGRHVYLSRVDGHSGIVSAALADHVPGIAEAEGWDGTGRVERDAHHLVRDVISALTTKSQVKRSLVAALAEAVEVGLGSVHELSAPHLNAPGDLELIREIGEQVPILDVIPYWGEHVSTGGVERARELGFRGAAGDLNVDGAFGSRTAALQADYADRPEHRGHRYLDPEAVAAHVVACTRAGLQAGYHCIGDAGTASAVDGFRLAVKEIGIEAVRAARHRLEHVELIDLTSLTDLAEWGVVASVQPAFDAAWGGTEKMYAERLGAERALASNPLRSFHAAGITLAFGSDSPVTPLDPWGGVRAAVLHHNENERLPVDVAFAAHTVGGWRAAGVDDAGELRQGQLASYAVWDTSAFPALAEGETAPKCLRTVVRGKIVFDEEGALG</sequence>
<evidence type="ECO:0000259" key="1">
    <source>
        <dbReference type="Pfam" id="PF07969"/>
    </source>
</evidence>
<dbReference type="InterPro" id="IPR032466">
    <property type="entry name" value="Metal_Hydrolase"/>
</dbReference>